<dbReference type="OrthoDB" id="9807941at2"/>
<feature type="region of interest" description="Disordered" evidence="1">
    <location>
        <begin position="69"/>
        <end position="126"/>
    </location>
</feature>
<feature type="compositionally biased region" description="Basic residues" evidence="1">
    <location>
        <begin position="89"/>
        <end position="99"/>
    </location>
</feature>
<gene>
    <name evidence="2" type="ORF">B5P45_00340</name>
</gene>
<dbReference type="KEGG" id="pht:BLM14_11715"/>
<feature type="region of interest" description="Disordered" evidence="1">
    <location>
        <begin position="194"/>
        <end position="244"/>
    </location>
</feature>
<keyword evidence="3" id="KW-1185">Reference proteome</keyword>
<sequence>MVAFILQSLFLIAAAFIVGAILGNLFKRFSPKSDSIAESSTKAADARLALGIPANDDVRKSAREAAAMIPPAEPIPPLAPSAPQPSARSARKTAAKKVPARTLAKPVPNPRQDDKNRPATLKAARRGKPDALTAIEGIGTGIQTKLFALGIFHYDQIAGWSVDQAKWVSEEIGFPGRALRENWGKQAAALVKPPAKPKVAAKPVKTTAAPKVAKTTAAPKAPARPAIHTAPKPPARTSKTGKSG</sequence>
<dbReference type="AlphaFoldDB" id="A0A2N9W3H5"/>
<dbReference type="EMBL" id="MZMT01000003">
    <property type="protein sequence ID" value="PIO46293.1"/>
    <property type="molecule type" value="Genomic_DNA"/>
</dbReference>
<dbReference type="RefSeq" id="WP_099999551.1">
    <property type="nucleotide sequence ID" value="NZ_CP017940.1"/>
</dbReference>
<dbReference type="Proteomes" id="UP000232163">
    <property type="component" value="Unassembled WGS sequence"/>
</dbReference>
<evidence type="ECO:0000313" key="2">
    <source>
        <dbReference type="EMBL" id="PIO46293.1"/>
    </source>
</evidence>
<feature type="compositionally biased region" description="Low complexity" evidence="1">
    <location>
        <begin position="194"/>
        <end position="226"/>
    </location>
</feature>
<accession>A0A2N9W3H5</accession>
<name>A0A2N9W3H5_9HYPH</name>
<evidence type="ECO:0000256" key="1">
    <source>
        <dbReference type="SAM" id="MobiDB-lite"/>
    </source>
</evidence>
<comment type="caution">
    <text evidence="2">The sequence shown here is derived from an EMBL/GenBank/DDBJ whole genome shotgun (WGS) entry which is preliminary data.</text>
</comment>
<evidence type="ECO:0000313" key="3">
    <source>
        <dbReference type="Proteomes" id="UP000232163"/>
    </source>
</evidence>
<reference evidence="2 3" key="1">
    <citation type="journal article" date="2017" name="Int J Environ Stud">
        <title>Does the Miocene-Pliocene relict legume Oxytropis triphylla form nitrogen-fixing nodules with a combination of bacterial strains?</title>
        <authorList>
            <person name="Safronova V."/>
            <person name="Belimov A."/>
            <person name="Sazanova A."/>
            <person name="Kuznetsova I."/>
            <person name="Popova J."/>
            <person name="Andronov E."/>
            <person name="Verkhozina A."/>
            <person name="Tikhonovich I."/>
        </authorList>
    </citation>
    <scope>NUCLEOTIDE SEQUENCE [LARGE SCALE GENOMIC DNA]</scope>
    <source>
        <strain evidence="2 3">Tri-38</strain>
    </source>
</reference>
<organism evidence="2 3">
    <name type="scientific">Phyllobacterium zundukense</name>
    <dbReference type="NCBI Taxonomy" id="1867719"/>
    <lineage>
        <taxon>Bacteria</taxon>
        <taxon>Pseudomonadati</taxon>
        <taxon>Pseudomonadota</taxon>
        <taxon>Alphaproteobacteria</taxon>
        <taxon>Hyphomicrobiales</taxon>
        <taxon>Phyllobacteriaceae</taxon>
        <taxon>Phyllobacterium</taxon>
    </lineage>
</organism>
<protein>
    <submittedName>
        <fullName evidence="2">Uncharacterized protein</fullName>
    </submittedName>
</protein>
<feature type="compositionally biased region" description="Pro residues" evidence="1">
    <location>
        <begin position="71"/>
        <end position="83"/>
    </location>
</feature>
<proteinExistence type="predicted"/>